<evidence type="ECO:0000256" key="2">
    <source>
        <dbReference type="ARBA" id="ARBA00022857"/>
    </source>
</evidence>
<dbReference type="InterPro" id="IPR020904">
    <property type="entry name" value="Sc_DH/Rdtase_CS"/>
</dbReference>
<comment type="similarity">
    <text evidence="1 3">Belongs to the short-chain dehydrogenases/reductases (SDR) family.</text>
</comment>
<reference evidence="4 5" key="1">
    <citation type="submission" date="2024-04" db="EMBL/GenBank/DDBJ databases">
        <title>Phyllosticta paracitricarpa is synonymous to the EU quarantine fungus P. citricarpa based on phylogenomic analyses.</title>
        <authorList>
            <consortium name="Lawrence Berkeley National Laboratory"/>
            <person name="Van Ingen-Buijs V.A."/>
            <person name="Van Westerhoven A.C."/>
            <person name="Haridas S."/>
            <person name="Skiadas P."/>
            <person name="Martin F."/>
            <person name="Groenewald J.Z."/>
            <person name="Crous P.W."/>
            <person name="Seidl M.F."/>
        </authorList>
    </citation>
    <scope>NUCLEOTIDE SEQUENCE [LARGE SCALE GENOMIC DNA]</scope>
    <source>
        <strain evidence="4 5">CBS 123371</strain>
    </source>
</reference>
<dbReference type="Proteomes" id="UP001363622">
    <property type="component" value="Unassembled WGS sequence"/>
</dbReference>
<evidence type="ECO:0000256" key="1">
    <source>
        <dbReference type="ARBA" id="ARBA00006484"/>
    </source>
</evidence>
<dbReference type="PRINTS" id="PR00080">
    <property type="entry name" value="SDRFAMILY"/>
</dbReference>
<proteinExistence type="inferred from homology"/>
<organism evidence="4 5">
    <name type="scientific">Phyllosticta citriasiana</name>
    <dbReference type="NCBI Taxonomy" id="595635"/>
    <lineage>
        <taxon>Eukaryota</taxon>
        <taxon>Fungi</taxon>
        <taxon>Dikarya</taxon>
        <taxon>Ascomycota</taxon>
        <taxon>Pezizomycotina</taxon>
        <taxon>Dothideomycetes</taxon>
        <taxon>Dothideomycetes incertae sedis</taxon>
        <taxon>Botryosphaeriales</taxon>
        <taxon>Phyllostictaceae</taxon>
        <taxon>Phyllosticta</taxon>
    </lineage>
</organism>
<dbReference type="SUPFAM" id="SSF51735">
    <property type="entry name" value="NAD(P)-binding Rossmann-fold domains"/>
    <property type="match status" value="1"/>
</dbReference>
<dbReference type="EMBL" id="JBBPHU010000001">
    <property type="protein sequence ID" value="KAK7523455.1"/>
    <property type="molecule type" value="Genomic_DNA"/>
</dbReference>
<dbReference type="PANTHER" id="PTHR42760">
    <property type="entry name" value="SHORT-CHAIN DEHYDROGENASES/REDUCTASES FAMILY MEMBER"/>
    <property type="match status" value="1"/>
</dbReference>
<sequence length="299" mass="31848">MAARSGFRNLIRYSNALSSASRAPLVGPKYTRSIIGVPEQQRKTAIVTGCARGIGKAIALRLAQDGYDIGVNDIPSNKDEAEQLVSEIKEIGRKATVCLGDVSKLDEVENMVQTSVKELGPLNTMVANAGIAQVKPLLQITPEELRRIFEINVFGVFNCYSTAAKQMISQGSGGKLIGAASIVSLKPFAMLGHYSATKFAVRGLTQVFAMEMARHKITANAYAPGIVGTSMWDLIDEKLGEETGAKKGDTIKKYSGELIALGRTSVPTDVSKAVSFLAGPDSDYVTGQTLVVDGGIIFT</sequence>
<evidence type="ECO:0000256" key="3">
    <source>
        <dbReference type="RuleBase" id="RU000363"/>
    </source>
</evidence>
<dbReference type="InterPro" id="IPR036291">
    <property type="entry name" value="NAD(P)-bd_dom_sf"/>
</dbReference>
<protein>
    <submittedName>
        <fullName evidence="4">3-oxoacyl-reductase</fullName>
    </submittedName>
</protein>
<gene>
    <name evidence="4" type="ORF">IWZ03DRAFT_4345</name>
</gene>
<dbReference type="Pfam" id="PF00106">
    <property type="entry name" value="adh_short"/>
    <property type="match status" value="1"/>
</dbReference>
<dbReference type="Gene3D" id="3.40.50.720">
    <property type="entry name" value="NAD(P)-binding Rossmann-like Domain"/>
    <property type="match status" value="1"/>
</dbReference>
<dbReference type="PANTHER" id="PTHR42760:SF121">
    <property type="entry name" value="3-OXOACYL-(ACYL-CARRIER-PROTEIN) REDUCTASE"/>
    <property type="match status" value="1"/>
</dbReference>
<comment type="caution">
    <text evidence="4">The sequence shown here is derived from an EMBL/GenBank/DDBJ whole genome shotgun (WGS) entry which is preliminary data.</text>
</comment>
<name>A0ABR1KYN1_9PEZI</name>
<keyword evidence="2" id="KW-0521">NADP</keyword>
<dbReference type="InterPro" id="IPR002347">
    <property type="entry name" value="SDR_fam"/>
</dbReference>
<keyword evidence="5" id="KW-1185">Reference proteome</keyword>
<evidence type="ECO:0000313" key="5">
    <source>
        <dbReference type="Proteomes" id="UP001363622"/>
    </source>
</evidence>
<evidence type="ECO:0000313" key="4">
    <source>
        <dbReference type="EMBL" id="KAK7523455.1"/>
    </source>
</evidence>
<accession>A0ABR1KYN1</accession>
<dbReference type="PROSITE" id="PS00061">
    <property type="entry name" value="ADH_SHORT"/>
    <property type="match status" value="1"/>
</dbReference>
<dbReference type="PRINTS" id="PR00081">
    <property type="entry name" value="GDHRDH"/>
</dbReference>